<evidence type="ECO:0000256" key="2">
    <source>
        <dbReference type="ARBA" id="ARBA00022801"/>
    </source>
</evidence>
<feature type="short sequence motif" description="GXGXXG" evidence="6">
    <location>
        <begin position="19"/>
        <end position="24"/>
    </location>
</feature>
<evidence type="ECO:0000313" key="10">
    <source>
        <dbReference type="Proteomes" id="UP000030645"/>
    </source>
</evidence>
<comment type="function">
    <text evidence="7">Lipolytic acyl hydrolase (LAH).</text>
</comment>
<proteinExistence type="inferred from homology"/>
<evidence type="ECO:0000256" key="3">
    <source>
        <dbReference type="ARBA" id="ARBA00022821"/>
    </source>
</evidence>
<dbReference type="eggNOG" id="KOG0513">
    <property type="taxonomic scope" value="Eukaryota"/>
</dbReference>
<evidence type="ECO:0000256" key="1">
    <source>
        <dbReference type="ARBA" id="ARBA00010240"/>
    </source>
</evidence>
<dbReference type="PANTHER" id="PTHR32176:SF99">
    <property type="entry name" value="PATATIN"/>
    <property type="match status" value="1"/>
</dbReference>
<organism evidence="9 10">
    <name type="scientific">Morus notabilis</name>
    <dbReference type="NCBI Taxonomy" id="981085"/>
    <lineage>
        <taxon>Eukaryota</taxon>
        <taxon>Viridiplantae</taxon>
        <taxon>Streptophyta</taxon>
        <taxon>Embryophyta</taxon>
        <taxon>Tracheophyta</taxon>
        <taxon>Spermatophyta</taxon>
        <taxon>Magnoliopsida</taxon>
        <taxon>eudicotyledons</taxon>
        <taxon>Gunneridae</taxon>
        <taxon>Pentapetalae</taxon>
        <taxon>rosids</taxon>
        <taxon>fabids</taxon>
        <taxon>Rosales</taxon>
        <taxon>Moraceae</taxon>
        <taxon>Moreae</taxon>
        <taxon>Morus</taxon>
    </lineage>
</organism>
<protein>
    <recommendedName>
        <fullName evidence="7">Patatin</fullName>
        <ecNumber evidence="7">3.1.1.-</ecNumber>
    </recommendedName>
</protein>
<dbReference type="GO" id="GO:0004620">
    <property type="term" value="F:phospholipase activity"/>
    <property type="evidence" value="ECO:0007669"/>
    <property type="project" value="TreeGrafter"/>
</dbReference>
<keyword evidence="3" id="KW-0611">Plant defense</keyword>
<keyword evidence="2 6" id="KW-0378">Hydrolase</keyword>
<evidence type="ECO:0000256" key="6">
    <source>
        <dbReference type="PROSITE-ProRule" id="PRU01161"/>
    </source>
</evidence>
<sequence>MASACSAKGNMFTVLSIDGGGIRGIIPAIHLAFLEFKLQELDGPNARIADYFDIIAGTSTGGLVTTMLTAPNKDNRPMYAAKDIPGFYLEHSPKIFPQRRGNNFLTSLASFFGTVIGPKYDGKYLRSMTNSLLGDLTLKETLTNVLIPAFDVKLLQPVFFSTNDAKENALRNARLADICVATSAAPTFLPAHFFTTSDKDGKTRSFDLIDGGVAANNPTMLAINYISRGIAIKNEEFNDMKPMDGERTLVLSLGTGTPKNEEKYNAAMASKWGAFSWVFENGRTPLVDIFADASSDVVDFHVSTLFQSLRCKKNYLRIQDDTLTGNGASVDIATPQNMQSLAEIGKKLLEKPISRVNLDTGRYEEIKGEGINAEALAHFAKRLSEERTLRRKN</sequence>
<keyword evidence="4 6" id="KW-0442">Lipid degradation</keyword>
<comment type="similarity">
    <text evidence="1 7">Belongs to the patatin family.</text>
</comment>
<dbReference type="Pfam" id="PF01734">
    <property type="entry name" value="Patatin"/>
    <property type="match status" value="1"/>
</dbReference>
<dbReference type="EC" id="3.1.1.-" evidence="7"/>
<dbReference type="GO" id="GO:0016042">
    <property type="term" value="P:lipid catabolic process"/>
    <property type="evidence" value="ECO:0007669"/>
    <property type="project" value="UniProtKB-UniRule"/>
</dbReference>
<dbReference type="PROSITE" id="PS51635">
    <property type="entry name" value="PNPLA"/>
    <property type="match status" value="1"/>
</dbReference>
<feature type="domain" description="PNPLA" evidence="8">
    <location>
        <begin position="15"/>
        <end position="223"/>
    </location>
</feature>
<feature type="short sequence motif" description="GXSXG" evidence="6">
    <location>
        <begin position="57"/>
        <end position="61"/>
    </location>
</feature>
<dbReference type="OrthoDB" id="1658288at2759"/>
<evidence type="ECO:0000259" key="8">
    <source>
        <dbReference type="PROSITE" id="PS51635"/>
    </source>
</evidence>
<dbReference type="CDD" id="cd07214">
    <property type="entry name" value="Pat17_isozyme_like"/>
    <property type="match status" value="1"/>
</dbReference>
<dbReference type="PANTHER" id="PTHR32176">
    <property type="entry name" value="XYLOSE ISOMERASE"/>
    <property type="match status" value="1"/>
</dbReference>
<gene>
    <name evidence="9" type="ORF">L484_003958</name>
</gene>
<accession>W9S7S9</accession>
<dbReference type="EMBL" id="KE345090">
    <property type="protein sequence ID" value="EXB93686.1"/>
    <property type="molecule type" value="Genomic_DNA"/>
</dbReference>
<evidence type="ECO:0000313" key="9">
    <source>
        <dbReference type="EMBL" id="EXB93686.1"/>
    </source>
</evidence>
<dbReference type="AlphaFoldDB" id="W9S7S9"/>
<dbReference type="GO" id="GO:0047372">
    <property type="term" value="F:monoacylglycerol lipase activity"/>
    <property type="evidence" value="ECO:0007669"/>
    <property type="project" value="TreeGrafter"/>
</dbReference>
<evidence type="ECO:0000256" key="7">
    <source>
        <dbReference type="RuleBase" id="RU361262"/>
    </source>
</evidence>
<feature type="active site" description="Proton acceptor" evidence="6">
    <location>
        <position position="210"/>
    </location>
</feature>
<dbReference type="GO" id="GO:0006952">
    <property type="term" value="P:defense response"/>
    <property type="evidence" value="ECO:0007669"/>
    <property type="project" value="UniProtKB-KW"/>
</dbReference>
<feature type="active site" description="Nucleophile" evidence="6">
    <location>
        <position position="59"/>
    </location>
</feature>
<dbReference type="InterPro" id="IPR002641">
    <property type="entry name" value="PNPLA_dom"/>
</dbReference>
<evidence type="ECO:0000256" key="5">
    <source>
        <dbReference type="ARBA" id="ARBA00023098"/>
    </source>
</evidence>
<keyword evidence="10" id="KW-1185">Reference proteome</keyword>
<name>W9S7S9_9ROSA</name>
<feature type="short sequence motif" description="DGA/G" evidence="6">
    <location>
        <begin position="210"/>
        <end position="212"/>
    </location>
</feature>
<dbReference type="InterPro" id="IPR016035">
    <property type="entry name" value="Acyl_Trfase/lysoPLipase"/>
</dbReference>
<reference evidence="10" key="1">
    <citation type="submission" date="2013-01" db="EMBL/GenBank/DDBJ databases">
        <title>Draft Genome Sequence of a Mulberry Tree, Morus notabilis C.K. Schneid.</title>
        <authorList>
            <person name="He N."/>
            <person name="Zhao S."/>
        </authorList>
    </citation>
    <scope>NUCLEOTIDE SEQUENCE</scope>
</reference>
<dbReference type="KEGG" id="mnt:21387472"/>
<comment type="domain">
    <text evidence="7">The nitrogen atoms of the two glycine residues in the GGXR motif define the oxyanion hole, and stabilize the oxyanion that forms during the nucleophilic attack by the catalytic serine during substrate cleavage.</text>
</comment>
<dbReference type="Proteomes" id="UP000030645">
    <property type="component" value="Unassembled WGS sequence"/>
</dbReference>
<keyword evidence="5 6" id="KW-0443">Lipid metabolism</keyword>
<evidence type="ECO:0000256" key="4">
    <source>
        <dbReference type="ARBA" id="ARBA00022963"/>
    </source>
</evidence>
<dbReference type="FunFam" id="3.40.1090.10:FF:000005">
    <property type="entry name" value="Patatin"/>
    <property type="match status" value="1"/>
</dbReference>
<dbReference type="Gene3D" id="3.40.1090.10">
    <property type="entry name" value="Cytosolic phospholipase A2 catalytic domain"/>
    <property type="match status" value="1"/>
</dbReference>
<dbReference type="SUPFAM" id="SSF52151">
    <property type="entry name" value="FabD/lysophospholipase-like"/>
    <property type="match status" value="1"/>
</dbReference>